<evidence type="ECO:0000313" key="2">
    <source>
        <dbReference type="Proteomes" id="UP000235661"/>
    </source>
</evidence>
<comment type="caution">
    <text evidence="1">The sequence shown here is derived from an EMBL/GenBank/DDBJ whole genome shotgun (WGS) entry which is preliminary data.</text>
</comment>
<keyword evidence="1" id="KW-0808">Transferase</keyword>
<organism evidence="1 2">
    <name type="scientific">Hoylesella timonensis</name>
    <dbReference type="NCBI Taxonomy" id="386414"/>
    <lineage>
        <taxon>Bacteria</taxon>
        <taxon>Pseudomonadati</taxon>
        <taxon>Bacteroidota</taxon>
        <taxon>Bacteroidia</taxon>
        <taxon>Bacteroidales</taxon>
        <taxon>Prevotellaceae</taxon>
        <taxon>Hoylesella</taxon>
    </lineage>
</organism>
<dbReference type="InterPro" id="IPR029465">
    <property type="entry name" value="ATPgrasp_TupA"/>
</dbReference>
<dbReference type="AlphaFoldDB" id="A0A2N6Q5N5"/>
<evidence type="ECO:0000313" key="1">
    <source>
        <dbReference type="EMBL" id="PMC10316.1"/>
    </source>
</evidence>
<dbReference type="EMBL" id="PNGI01000011">
    <property type="protein sequence ID" value="PMC10316.1"/>
    <property type="molecule type" value="Genomic_DNA"/>
</dbReference>
<dbReference type="Pfam" id="PF14305">
    <property type="entry name" value="ATPgrasp_TupA"/>
    <property type="match status" value="1"/>
</dbReference>
<accession>A0A2N6Q5N5</accession>
<reference evidence="1 2" key="1">
    <citation type="submission" date="2017-09" db="EMBL/GenBank/DDBJ databases">
        <title>Bacterial strain isolated from the female urinary microbiota.</title>
        <authorList>
            <person name="Thomas-White K."/>
            <person name="Kumar N."/>
            <person name="Forster S."/>
            <person name="Putonti C."/>
            <person name="Lawley T."/>
            <person name="Wolfe A.J."/>
        </authorList>
    </citation>
    <scope>NUCLEOTIDE SEQUENCE [LARGE SCALE GENOMIC DNA]</scope>
    <source>
        <strain evidence="1 2">UMB0818</strain>
    </source>
</reference>
<sequence>MGSVILHRFDRLIKNDALYLKMEYYFQTGRRLNLNNPKSYNEKLQWLKIHDRKPEYTQMVDKAGVKDYIAKTIGEQYVIPTLGVWKHFDEIDFTTLPEKFVLKCTHDSGGLVICKDKKTLDKVSAKKKIEKCLKKNYFYGTREWPYKDVEPRIIAEPLLEQANGEEICDYKVMCFNGKAKLIELHMNRHSDHHTQDFYDVNWQKTGISQGKGYGGCSDIEVPKPSCLDEMLQLSETLTKDMAHCRVDWYVVNGHLFFGELTFFDGSGYVLFDDDKYDLLLGSWIHLENIGK</sequence>
<dbReference type="GO" id="GO:0016740">
    <property type="term" value="F:transferase activity"/>
    <property type="evidence" value="ECO:0007669"/>
    <property type="project" value="UniProtKB-KW"/>
</dbReference>
<name>A0A2N6Q5N5_9BACT</name>
<dbReference type="Proteomes" id="UP000235661">
    <property type="component" value="Unassembled WGS sequence"/>
</dbReference>
<proteinExistence type="predicted"/>
<protein>
    <submittedName>
        <fullName evidence="1">Glycosyl transferase</fullName>
    </submittedName>
</protein>
<gene>
    <name evidence="1" type="ORF">CJ232_06275</name>
</gene>